<evidence type="ECO:0000259" key="7">
    <source>
        <dbReference type="Pfam" id="PF01926"/>
    </source>
</evidence>
<evidence type="ECO:0000313" key="9">
    <source>
        <dbReference type="Proteomes" id="UP001154265"/>
    </source>
</evidence>
<keyword evidence="2" id="KW-0812">Transmembrane</keyword>
<dbReference type="EMBL" id="JAKKUT010000001">
    <property type="protein sequence ID" value="MDG2989656.1"/>
    <property type="molecule type" value="Genomic_DNA"/>
</dbReference>
<accession>A0ABT6EUZ1</accession>
<dbReference type="CDD" id="cd00880">
    <property type="entry name" value="Era_like"/>
    <property type="match status" value="1"/>
</dbReference>
<reference evidence="8" key="2">
    <citation type="submission" date="2022-01" db="EMBL/GenBank/DDBJ databases">
        <authorList>
            <person name="Zivanovic Y."/>
            <person name="Moreira D."/>
            <person name="Lopez-Garcia P."/>
        </authorList>
    </citation>
    <scope>NUCLEOTIDE SEQUENCE</scope>
    <source>
        <strain evidence="8">G9</strain>
    </source>
</reference>
<evidence type="ECO:0000256" key="6">
    <source>
        <dbReference type="ARBA" id="ARBA00023136"/>
    </source>
</evidence>
<gene>
    <name evidence="8" type="ORF">L3556_01715</name>
</gene>
<dbReference type="Pfam" id="PF05128">
    <property type="entry name" value="DUF697"/>
    <property type="match status" value="1"/>
</dbReference>
<comment type="subcellular location">
    <subcellularLocation>
        <location evidence="1">Membrane</location>
        <topology evidence="1">Multi-pass membrane protein</topology>
    </subcellularLocation>
</comment>
<dbReference type="InterPro" id="IPR021147">
    <property type="entry name" value="DUF697"/>
</dbReference>
<dbReference type="Proteomes" id="UP001154265">
    <property type="component" value="Unassembled WGS sequence"/>
</dbReference>
<dbReference type="Pfam" id="PF01926">
    <property type="entry name" value="MMR_HSR1"/>
    <property type="match status" value="1"/>
</dbReference>
<dbReference type="InterPro" id="IPR005225">
    <property type="entry name" value="Small_GTP-bd"/>
</dbReference>
<dbReference type="SUPFAM" id="SSF52540">
    <property type="entry name" value="P-loop containing nucleoside triphosphate hydrolases"/>
    <property type="match status" value="1"/>
</dbReference>
<dbReference type="PANTHER" id="PTHR42714">
    <property type="entry name" value="TRNA MODIFICATION GTPASE GTPBP3"/>
    <property type="match status" value="1"/>
</dbReference>
<evidence type="ECO:0000313" key="8">
    <source>
        <dbReference type="EMBL" id="MDG2989656.1"/>
    </source>
</evidence>
<keyword evidence="6" id="KW-0472">Membrane</keyword>
<keyword evidence="5" id="KW-0342">GTP-binding</keyword>
<feature type="domain" description="G" evidence="7">
    <location>
        <begin position="76"/>
        <end position="207"/>
    </location>
</feature>
<reference evidence="8" key="1">
    <citation type="journal article" date="2022" name="Genome Biol. Evol.">
        <title>A New Gene Family Diagnostic for Intracellular Biomineralization of Amorphous Ca Carbonates by Cyanobacteria.</title>
        <authorList>
            <person name="Benzerara K."/>
            <person name="Duprat E."/>
            <person name="Bitard-Feildel T."/>
            <person name="Caumes G."/>
            <person name="Cassier-Chauvat C."/>
            <person name="Chauvat F."/>
            <person name="Dezi M."/>
            <person name="Diop S.I."/>
            <person name="Gaschignard G."/>
            <person name="Gorgen S."/>
            <person name="Gugger M."/>
            <person name="Lopez-Garcia P."/>
            <person name="Millet M."/>
            <person name="Skouri-Panet F."/>
            <person name="Moreira D."/>
            <person name="Callebaut I."/>
        </authorList>
    </citation>
    <scope>NUCLEOTIDE SEQUENCE</scope>
    <source>
        <strain evidence="8">G9</strain>
    </source>
</reference>
<comment type="caution">
    <text evidence="8">The sequence shown here is derived from an EMBL/GenBank/DDBJ whole genome shotgun (WGS) entry which is preliminary data.</text>
</comment>
<dbReference type="PANTHER" id="PTHR42714:SF6">
    <property type="entry name" value="TRANSLATION INITIATION FACTOR IF-2"/>
    <property type="match status" value="1"/>
</dbReference>
<evidence type="ECO:0000256" key="5">
    <source>
        <dbReference type="ARBA" id="ARBA00023134"/>
    </source>
</evidence>
<evidence type="ECO:0000256" key="4">
    <source>
        <dbReference type="ARBA" id="ARBA00022989"/>
    </source>
</evidence>
<dbReference type="InterPro" id="IPR027417">
    <property type="entry name" value="P-loop_NTPase"/>
</dbReference>
<keyword evidence="3" id="KW-0547">Nucleotide-binding</keyword>
<evidence type="ECO:0000256" key="2">
    <source>
        <dbReference type="ARBA" id="ARBA00022692"/>
    </source>
</evidence>
<dbReference type="RefSeq" id="WP_277865572.1">
    <property type="nucleotide sequence ID" value="NZ_JAKKUT010000001.1"/>
</dbReference>
<keyword evidence="4" id="KW-1133">Transmembrane helix</keyword>
<evidence type="ECO:0000256" key="1">
    <source>
        <dbReference type="ARBA" id="ARBA00004141"/>
    </source>
</evidence>
<proteinExistence type="predicted"/>
<evidence type="ECO:0000256" key="3">
    <source>
        <dbReference type="ARBA" id="ARBA00022741"/>
    </source>
</evidence>
<name>A0ABT6EUZ1_9SYNE</name>
<protein>
    <submittedName>
        <fullName evidence="8">DUF697 domain-containing protein</fullName>
    </submittedName>
</protein>
<dbReference type="Gene3D" id="3.40.50.300">
    <property type="entry name" value="P-loop containing nucleotide triphosphate hydrolases"/>
    <property type="match status" value="1"/>
</dbReference>
<dbReference type="InterPro" id="IPR006073">
    <property type="entry name" value="GTP-bd"/>
</dbReference>
<dbReference type="NCBIfam" id="TIGR00231">
    <property type="entry name" value="small_GTP"/>
    <property type="match status" value="1"/>
</dbReference>
<sequence length="482" mass="52047">MAEPDMTPDLTPDLTMSQALEALEAYQGHLSYAAAKRSLAEILVNLDLSDRERVGLETAIADLEDMLDKLENEVIHIAVFGMVGRGKSSLLNALLGEPWFETGPIHGVTRTEASAEWQLMDEELGRADGAEGSWASASILRRSSIELIDTPGIDEVAGEDRQALAEQVARKADLILFVIAGDMTQVEHRALTVLRQASKPILLVFNKVDQYPDTDRQAIYAKIRDERVRELLSPDEIVMAAASPLIPKVYHDPDGTVRAKLVPGPPQVTALKLKILEILEREGKALVALNSLLYANDIHEKITQRKMDIRETEANQIIWKGAVTKALAIALNPFAVVDILSSLAIDVATIQILSRLYGIDMTQEGATELLQNIALGMGSISATELVTNMGLSSLKGLLGLTAPVTGGLSLVPYISVAMTQGAIAGVSSYGIGQVTKAYLANGAAWGPAGPKTVVRNILNTMDQTYVLSRLKQELHGRLYSGA</sequence>
<organism evidence="8 9">
    <name type="scientific">Candidatus Synechococcus calcipolaris G9</name>
    <dbReference type="NCBI Taxonomy" id="1497997"/>
    <lineage>
        <taxon>Bacteria</taxon>
        <taxon>Bacillati</taxon>
        <taxon>Cyanobacteriota</taxon>
        <taxon>Cyanophyceae</taxon>
        <taxon>Synechococcales</taxon>
        <taxon>Synechococcaceae</taxon>
        <taxon>Synechococcus</taxon>
    </lineage>
</organism>
<keyword evidence="9" id="KW-1185">Reference proteome</keyword>